<evidence type="ECO:0000313" key="2">
    <source>
        <dbReference type="EMBL" id="SER10970.1"/>
    </source>
</evidence>
<evidence type="ECO:0000313" key="3">
    <source>
        <dbReference type="Proteomes" id="UP000199572"/>
    </source>
</evidence>
<dbReference type="GO" id="GO:0016747">
    <property type="term" value="F:acyltransferase activity, transferring groups other than amino-acyl groups"/>
    <property type="evidence" value="ECO:0007669"/>
    <property type="project" value="InterPro"/>
</dbReference>
<dbReference type="InterPro" id="IPR000182">
    <property type="entry name" value="GNAT_dom"/>
</dbReference>
<dbReference type="AlphaFoldDB" id="A0A1H9LHU4"/>
<dbReference type="OrthoDB" id="9811523at2"/>
<dbReference type="PANTHER" id="PTHR43792:SF13">
    <property type="entry name" value="ACETYLTRANSFERASE"/>
    <property type="match status" value="1"/>
</dbReference>
<dbReference type="InterPro" id="IPR016181">
    <property type="entry name" value="Acyl_CoA_acyltransferase"/>
</dbReference>
<accession>A0A1H9LHU4</accession>
<dbReference type="CDD" id="cd04301">
    <property type="entry name" value="NAT_SF"/>
    <property type="match status" value="1"/>
</dbReference>
<reference evidence="2 3" key="1">
    <citation type="submission" date="2016-10" db="EMBL/GenBank/DDBJ databases">
        <authorList>
            <person name="de Groot N.N."/>
        </authorList>
    </citation>
    <scope>NUCLEOTIDE SEQUENCE [LARGE SCALE GENOMIC DNA]</scope>
    <source>
        <strain evidence="2 3">DSM 18610</strain>
    </source>
</reference>
<keyword evidence="2" id="KW-0808">Transferase</keyword>
<evidence type="ECO:0000259" key="1">
    <source>
        <dbReference type="PROSITE" id="PS51186"/>
    </source>
</evidence>
<dbReference type="Pfam" id="PF13302">
    <property type="entry name" value="Acetyltransf_3"/>
    <property type="match status" value="1"/>
</dbReference>
<dbReference type="Gene3D" id="3.40.630.30">
    <property type="match status" value="1"/>
</dbReference>
<keyword evidence="3" id="KW-1185">Reference proteome</keyword>
<proteinExistence type="predicted"/>
<name>A0A1H9LHU4_9SPHI</name>
<dbReference type="PANTHER" id="PTHR43792">
    <property type="entry name" value="GNAT FAMILY, PUTATIVE (AFU_ORTHOLOGUE AFUA_3G00765)-RELATED-RELATED"/>
    <property type="match status" value="1"/>
</dbReference>
<sequence>MIETDRLILRPLSHSQLLKYVKDDHSLEKEFDLLPTKKNISPELQEALKYSILPNVFDQDKDYLYHTLWTIISKPDHRMVGDICFVGEPDQNGEIEIGYGTYEEFRGRGFMTEAVGRLIQWAKEQPKVKSVFAATTKDNVPSYSVLEKNGFIHVGEVDDMLSWQLKLN</sequence>
<protein>
    <submittedName>
        <fullName evidence="2">Protein N-acetyltransferase, RimJ/RimL family</fullName>
    </submittedName>
</protein>
<dbReference type="EMBL" id="FOGG01000004">
    <property type="protein sequence ID" value="SER10970.1"/>
    <property type="molecule type" value="Genomic_DNA"/>
</dbReference>
<dbReference type="Proteomes" id="UP000199572">
    <property type="component" value="Unassembled WGS sequence"/>
</dbReference>
<organism evidence="2 3">
    <name type="scientific">Pedobacter rhizosphaerae</name>
    <dbReference type="NCBI Taxonomy" id="390241"/>
    <lineage>
        <taxon>Bacteria</taxon>
        <taxon>Pseudomonadati</taxon>
        <taxon>Bacteroidota</taxon>
        <taxon>Sphingobacteriia</taxon>
        <taxon>Sphingobacteriales</taxon>
        <taxon>Sphingobacteriaceae</taxon>
        <taxon>Pedobacter</taxon>
    </lineage>
</organism>
<dbReference type="SUPFAM" id="SSF55729">
    <property type="entry name" value="Acyl-CoA N-acyltransferases (Nat)"/>
    <property type="match status" value="1"/>
</dbReference>
<dbReference type="RefSeq" id="WP_090881960.1">
    <property type="nucleotide sequence ID" value="NZ_FOGG01000004.1"/>
</dbReference>
<dbReference type="STRING" id="390241.SAMN04488023_104152"/>
<feature type="domain" description="N-acetyltransferase" evidence="1">
    <location>
        <begin position="7"/>
        <end position="168"/>
    </location>
</feature>
<dbReference type="PROSITE" id="PS51186">
    <property type="entry name" value="GNAT"/>
    <property type="match status" value="1"/>
</dbReference>
<gene>
    <name evidence="2" type="ORF">SAMN04488023_104152</name>
</gene>
<dbReference type="InterPro" id="IPR051531">
    <property type="entry name" value="N-acetyltransferase"/>
</dbReference>